<proteinExistence type="inferred from homology"/>
<feature type="transmembrane region" description="Helical" evidence="9">
    <location>
        <begin position="135"/>
        <end position="153"/>
    </location>
</feature>
<comment type="subunit">
    <text evidence="9">The complex comprises the extracytoplasmic solute receptor protein and the two transmembrane proteins.</text>
</comment>
<evidence type="ECO:0000256" key="8">
    <source>
        <dbReference type="ARBA" id="ARBA00038436"/>
    </source>
</evidence>
<evidence type="ECO:0000313" key="11">
    <source>
        <dbReference type="EMBL" id="MCO6406537.1"/>
    </source>
</evidence>
<feature type="transmembrane region" description="Helical" evidence="9">
    <location>
        <begin position="21"/>
        <end position="43"/>
    </location>
</feature>
<organism evidence="11 12">
    <name type="scientific">Hoeflea alexandrii</name>
    <dbReference type="NCBI Taxonomy" id="288436"/>
    <lineage>
        <taxon>Bacteria</taxon>
        <taxon>Pseudomonadati</taxon>
        <taxon>Pseudomonadota</taxon>
        <taxon>Alphaproteobacteria</taxon>
        <taxon>Hyphomicrobiales</taxon>
        <taxon>Rhizobiaceae</taxon>
        <taxon>Hoeflea</taxon>
    </lineage>
</organism>
<feature type="transmembrane region" description="Helical" evidence="9">
    <location>
        <begin position="91"/>
        <end position="115"/>
    </location>
</feature>
<dbReference type="RefSeq" id="WP_252914132.1">
    <property type="nucleotide sequence ID" value="NZ_JAAAML010000001.1"/>
</dbReference>
<name>A0ABT1CK19_9HYPH</name>
<evidence type="ECO:0000313" key="12">
    <source>
        <dbReference type="Proteomes" id="UP001320715"/>
    </source>
</evidence>
<evidence type="ECO:0000259" key="10">
    <source>
        <dbReference type="Pfam" id="PF04290"/>
    </source>
</evidence>
<dbReference type="EMBL" id="JAAAML010000001">
    <property type="protein sequence ID" value="MCO6406537.1"/>
    <property type="molecule type" value="Genomic_DNA"/>
</dbReference>
<keyword evidence="3" id="KW-1003">Cell membrane</keyword>
<dbReference type="InterPro" id="IPR055348">
    <property type="entry name" value="DctQ"/>
</dbReference>
<dbReference type="PANTHER" id="PTHR35011">
    <property type="entry name" value="2,3-DIKETO-L-GULONATE TRAP TRANSPORTER SMALL PERMEASE PROTEIN YIAM"/>
    <property type="match status" value="1"/>
</dbReference>
<evidence type="ECO:0000256" key="9">
    <source>
        <dbReference type="RuleBase" id="RU369079"/>
    </source>
</evidence>
<evidence type="ECO:0000256" key="2">
    <source>
        <dbReference type="ARBA" id="ARBA00022448"/>
    </source>
</evidence>
<keyword evidence="7 9" id="KW-0472">Membrane</keyword>
<comment type="similarity">
    <text evidence="8 9">Belongs to the TRAP transporter small permease family.</text>
</comment>
<dbReference type="Proteomes" id="UP001320715">
    <property type="component" value="Unassembled WGS sequence"/>
</dbReference>
<keyword evidence="4 9" id="KW-0997">Cell inner membrane</keyword>
<evidence type="ECO:0000256" key="5">
    <source>
        <dbReference type="ARBA" id="ARBA00022692"/>
    </source>
</evidence>
<evidence type="ECO:0000256" key="1">
    <source>
        <dbReference type="ARBA" id="ARBA00004429"/>
    </source>
</evidence>
<feature type="domain" description="Tripartite ATP-independent periplasmic transporters DctQ component" evidence="10">
    <location>
        <begin position="31"/>
        <end position="156"/>
    </location>
</feature>
<gene>
    <name evidence="11" type="ORF">GTW23_00005</name>
</gene>
<evidence type="ECO:0000256" key="3">
    <source>
        <dbReference type="ARBA" id="ARBA00022475"/>
    </source>
</evidence>
<protein>
    <recommendedName>
        <fullName evidence="9">TRAP transporter small permease protein</fullName>
    </recommendedName>
</protein>
<reference evidence="11 12" key="1">
    <citation type="submission" date="2020-01" db="EMBL/GenBank/DDBJ databases">
        <title>Genomes of bacteria type strains.</title>
        <authorList>
            <person name="Chen J."/>
            <person name="Zhu S."/>
            <person name="Yang J."/>
        </authorList>
    </citation>
    <scope>NUCLEOTIDE SEQUENCE [LARGE SCALE GENOMIC DNA]</scope>
    <source>
        <strain evidence="11 12">DSM 16655</strain>
    </source>
</reference>
<evidence type="ECO:0000256" key="6">
    <source>
        <dbReference type="ARBA" id="ARBA00022989"/>
    </source>
</evidence>
<accession>A0ABT1CK19</accession>
<dbReference type="PANTHER" id="PTHR35011:SF2">
    <property type="entry name" value="2,3-DIKETO-L-GULONATE TRAP TRANSPORTER SMALL PERMEASE PROTEIN YIAM"/>
    <property type="match status" value="1"/>
</dbReference>
<sequence>MSLVSAAKYLDVALSGIEDGLIVVLSLAALALGVMQVTLRYVFNTGYEWNEAAFVLVTITAMLTAGVRAVREDRHISVDILPSIAPKPVAAIMNVTAVLASLGLCVFLAWCGWLYVGFARMMDTASPETGIKDWIVYSIMPTMMCLFALRYIIRLIIGVQSKPSHKEGAS</sequence>
<evidence type="ECO:0000256" key="7">
    <source>
        <dbReference type="ARBA" id="ARBA00023136"/>
    </source>
</evidence>
<keyword evidence="2 9" id="KW-0813">Transport</keyword>
<evidence type="ECO:0000256" key="4">
    <source>
        <dbReference type="ARBA" id="ARBA00022519"/>
    </source>
</evidence>
<feature type="transmembrane region" description="Helical" evidence="9">
    <location>
        <begin position="49"/>
        <end position="70"/>
    </location>
</feature>
<comment type="function">
    <text evidence="9">Part of the tripartite ATP-independent periplasmic (TRAP) transport system.</text>
</comment>
<dbReference type="Pfam" id="PF04290">
    <property type="entry name" value="DctQ"/>
    <property type="match status" value="1"/>
</dbReference>
<keyword evidence="6 9" id="KW-1133">Transmembrane helix</keyword>
<comment type="subcellular location">
    <subcellularLocation>
        <location evidence="1 9">Cell inner membrane</location>
        <topology evidence="1 9">Multi-pass membrane protein</topology>
    </subcellularLocation>
</comment>
<dbReference type="InterPro" id="IPR007387">
    <property type="entry name" value="TRAP_DctQ"/>
</dbReference>
<keyword evidence="5 9" id="KW-0812">Transmembrane</keyword>
<keyword evidence="12" id="KW-1185">Reference proteome</keyword>
<comment type="caution">
    <text evidence="11">The sequence shown here is derived from an EMBL/GenBank/DDBJ whole genome shotgun (WGS) entry which is preliminary data.</text>
</comment>